<protein>
    <recommendedName>
        <fullName evidence="8">Starch synthase, chloroplastic/amyloplastic</fullName>
        <ecNumber evidence="8">2.4.1.-</ecNumber>
    </recommendedName>
</protein>
<dbReference type="PANTHER" id="PTHR45825:SF3">
    <property type="entry name" value="GRANULE-BOUND STARCH SYNTHASE 1, CHLOROPLASTIC_AMYLOPLASTIC"/>
    <property type="match status" value="1"/>
</dbReference>
<comment type="caution">
    <text evidence="12">The sequence shown here is derived from an EMBL/GenBank/DDBJ whole genome shotgun (WGS) entry which is preliminary data.</text>
</comment>
<dbReference type="Pfam" id="PF00534">
    <property type="entry name" value="Glycos_transf_1"/>
    <property type="match status" value="1"/>
</dbReference>
<dbReference type="InterPro" id="IPR011835">
    <property type="entry name" value="GS/SS"/>
</dbReference>
<name>A0AAW1QLI4_9CHLO</name>
<dbReference type="FunFam" id="3.40.50.2000:FF:000090">
    <property type="entry name" value="Starch synthase, chloroplastic/amyloplastic"/>
    <property type="match status" value="1"/>
</dbReference>
<evidence type="ECO:0000313" key="13">
    <source>
        <dbReference type="Proteomes" id="UP001438707"/>
    </source>
</evidence>
<dbReference type="EMBL" id="JALJOS010000033">
    <property type="protein sequence ID" value="KAK9822345.1"/>
    <property type="molecule type" value="Genomic_DNA"/>
</dbReference>
<organism evidence="12 13">
    <name type="scientific">Apatococcus lobatus</name>
    <dbReference type="NCBI Taxonomy" id="904363"/>
    <lineage>
        <taxon>Eukaryota</taxon>
        <taxon>Viridiplantae</taxon>
        <taxon>Chlorophyta</taxon>
        <taxon>core chlorophytes</taxon>
        <taxon>Trebouxiophyceae</taxon>
        <taxon>Chlorellales</taxon>
        <taxon>Chlorellaceae</taxon>
        <taxon>Apatococcus</taxon>
    </lineage>
</organism>
<evidence type="ECO:0000256" key="2">
    <source>
        <dbReference type="ARBA" id="ARBA00010281"/>
    </source>
</evidence>
<feature type="compositionally biased region" description="Polar residues" evidence="9">
    <location>
        <begin position="50"/>
        <end position="63"/>
    </location>
</feature>
<dbReference type="Proteomes" id="UP001438707">
    <property type="component" value="Unassembled WGS sequence"/>
</dbReference>
<comment type="subcellular location">
    <subcellularLocation>
        <location evidence="8">Plastid</location>
        <location evidence="8">Chloroplast</location>
    </subcellularLocation>
    <subcellularLocation>
        <location evidence="8">Plastid</location>
        <location evidence="8">Amyloplast</location>
    </subcellularLocation>
</comment>
<comment type="similarity">
    <text evidence="2 8">Belongs to the glycosyltransferase 1 family. Bacterial/plant glycogen synthase subfamily.</text>
</comment>
<dbReference type="HAMAP" id="MF_00484">
    <property type="entry name" value="Glycogen_synth"/>
    <property type="match status" value="1"/>
</dbReference>
<dbReference type="SUPFAM" id="SSF53756">
    <property type="entry name" value="UDP-Glycosyltransferase/glycogen phosphorylase"/>
    <property type="match status" value="1"/>
</dbReference>
<evidence type="ECO:0000259" key="10">
    <source>
        <dbReference type="Pfam" id="PF00534"/>
    </source>
</evidence>
<proteinExistence type="inferred from homology"/>
<evidence type="ECO:0000256" key="3">
    <source>
        <dbReference type="ARBA" id="ARBA00022528"/>
    </source>
</evidence>
<keyword evidence="3 8" id="KW-0150">Chloroplast</keyword>
<gene>
    <name evidence="12" type="ORF">WJX74_010343</name>
</gene>
<evidence type="ECO:0000256" key="9">
    <source>
        <dbReference type="SAM" id="MobiDB-lite"/>
    </source>
</evidence>
<keyword evidence="5 8" id="KW-0328">Glycosyltransferase</keyword>
<evidence type="ECO:0000256" key="4">
    <source>
        <dbReference type="ARBA" id="ARBA00022640"/>
    </source>
</evidence>
<feature type="region of interest" description="Disordered" evidence="9">
    <location>
        <begin position="1"/>
        <end position="43"/>
    </location>
</feature>
<dbReference type="GO" id="GO:0019252">
    <property type="term" value="P:starch biosynthetic process"/>
    <property type="evidence" value="ECO:0007669"/>
    <property type="project" value="UniProtKB-UniRule"/>
</dbReference>
<dbReference type="CDD" id="cd03791">
    <property type="entry name" value="GT5_Glycogen_synthase_DULL1-like"/>
    <property type="match status" value="1"/>
</dbReference>
<dbReference type="AlphaFoldDB" id="A0AAW1QLI4"/>
<reference evidence="12 13" key="1">
    <citation type="journal article" date="2024" name="Nat. Commun.">
        <title>Phylogenomics reveals the evolutionary origins of lichenization in chlorophyte algae.</title>
        <authorList>
            <person name="Puginier C."/>
            <person name="Libourel C."/>
            <person name="Otte J."/>
            <person name="Skaloud P."/>
            <person name="Haon M."/>
            <person name="Grisel S."/>
            <person name="Petersen M."/>
            <person name="Berrin J.G."/>
            <person name="Delaux P.M."/>
            <person name="Dal Grande F."/>
            <person name="Keller J."/>
        </authorList>
    </citation>
    <scope>NUCLEOTIDE SEQUENCE [LARGE SCALE GENOMIC DNA]</scope>
    <source>
        <strain evidence="12 13">SAG 2145</strain>
    </source>
</reference>
<dbReference type="InterPro" id="IPR013534">
    <property type="entry name" value="Starch_synth_cat_dom"/>
</dbReference>
<dbReference type="PANTHER" id="PTHR45825">
    <property type="entry name" value="GRANULE-BOUND STARCH SYNTHASE 1, CHLOROPLASTIC/AMYLOPLASTIC"/>
    <property type="match status" value="1"/>
</dbReference>
<dbReference type="InterPro" id="IPR001296">
    <property type="entry name" value="Glyco_trans_1"/>
</dbReference>
<evidence type="ECO:0000256" key="5">
    <source>
        <dbReference type="ARBA" id="ARBA00022676"/>
    </source>
</evidence>
<comment type="pathway">
    <text evidence="1 8">Glycan biosynthesis; starch biosynthesis.</text>
</comment>
<dbReference type="Gene3D" id="3.40.50.2000">
    <property type="entry name" value="Glycogen Phosphorylase B"/>
    <property type="match status" value="2"/>
</dbReference>
<evidence type="ECO:0000259" key="11">
    <source>
        <dbReference type="Pfam" id="PF08323"/>
    </source>
</evidence>
<dbReference type="EC" id="2.4.1.-" evidence="8"/>
<keyword evidence="7 8" id="KW-0750">Starch biosynthesis</keyword>
<evidence type="ECO:0000256" key="1">
    <source>
        <dbReference type="ARBA" id="ARBA00004727"/>
    </source>
</evidence>
<keyword evidence="13" id="KW-1185">Reference proteome</keyword>
<feature type="compositionally biased region" description="Polar residues" evidence="9">
    <location>
        <begin position="11"/>
        <end position="35"/>
    </location>
</feature>
<dbReference type="GO" id="GO:0009507">
    <property type="term" value="C:chloroplast"/>
    <property type="evidence" value="ECO:0007669"/>
    <property type="project" value="UniProtKB-SubCell"/>
</dbReference>
<feature type="domain" description="Starch synthase catalytic" evidence="11">
    <location>
        <begin position="83"/>
        <end position="348"/>
    </location>
</feature>
<dbReference type="GO" id="GO:0009501">
    <property type="term" value="C:amyloplast"/>
    <property type="evidence" value="ECO:0007669"/>
    <property type="project" value="UniProtKB-SubCell"/>
</dbReference>
<feature type="region of interest" description="Disordered" evidence="9">
    <location>
        <begin position="50"/>
        <end position="69"/>
    </location>
</feature>
<accession>A0AAW1QLI4</accession>
<dbReference type="GO" id="GO:0004373">
    <property type="term" value="F:alpha-1,4-glucan glucosyltransferase (UDP-glucose donor) activity"/>
    <property type="evidence" value="ECO:0007669"/>
    <property type="project" value="InterPro"/>
</dbReference>
<evidence type="ECO:0000256" key="8">
    <source>
        <dbReference type="RuleBase" id="RU361232"/>
    </source>
</evidence>
<evidence type="ECO:0000313" key="12">
    <source>
        <dbReference type="EMBL" id="KAK9822345.1"/>
    </source>
</evidence>
<keyword evidence="4" id="KW-0934">Plastid</keyword>
<evidence type="ECO:0000256" key="6">
    <source>
        <dbReference type="ARBA" id="ARBA00022679"/>
    </source>
</evidence>
<keyword evidence="8" id="KW-0035">Amyloplast</keyword>
<dbReference type="NCBIfam" id="TIGR02095">
    <property type="entry name" value="glgA"/>
    <property type="match status" value="1"/>
</dbReference>
<feature type="domain" description="Glycosyl transferase family 1" evidence="10">
    <location>
        <begin position="400"/>
        <end position="546"/>
    </location>
</feature>
<sequence length="611" mass="67021">MASGQLVGDFTKSQPAGASRNVRSSPSALQRQGLSGFTGLRPQPLQARNPQLASLQQRNNSGVGSRGHRCRSRQLGCLTRAMNIVFVAAEVSPWSKTGGLGDVVGGLPIELAKRGHKVYSIAPRYDQYKDAWDTGVVITVDGEPVRFFHTRKKGVDRIWIDHPAFLAKVWGKTGSKLYGQKSGSDYLDNQKRFKLFNQAAIESLTCLPFSPGEDTVVVCNDWHTSLLPVLLKDVYQPRGQFLSTKTAMCVHNIAFQGRFWRDSFDSLGLPRSSLDKFLFEDGNPRVYTEDEPEDDTPVLSNGKRFPKINWLQAGFRAADKILTVSPNYAEEIARNESMGVELDDVIREAGGVEGIVNGMDVEEWNPTVDKFIDVKFDAKTVKEGKALAKETLQAELGLPADPKVPLFGFIGRLEEQKGVDILFDSLPKVLPKADIQVAVLGTGRKKLEKQVEELESKFPKKVKGVVKFSAPLAHQITAGADYMLIPSRFEPCGLIQLHAMNYGTVPLVSTTGGLVDTVKEGVTGFHMGRLDPDKLVDKDAEAVADSVARAAKAYTTDAYEEMSKACIAQDLSWEKPARKWEAILEEIKTGSASATAAKNDVQTPVNTPARV</sequence>
<dbReference type="Pfam" id="PF08323">
    <property type="entry name" value="Glyco_transf_5"/>
    <property type="match status" value="1"/>
</dbReference>
<keyword evidence="6" id="KW-0808">Transferase</keyword>
<evidence type="ECO:0000256" key="7">
    <source>
        <dbReference type="ARBA" id="ARBA00022922"/>
    </source>
</evidence>